<evidence type="ECO:0000313" key="2">
    <source>
        <dbReference type="Proteomes" id="UP001157091"/>
    </source>
</evidence>
<organism evidence="1 2">
    <name type="scientific">Luteimicrobium album</name>
    <dbReference type="NCBI Taxonomy" id="1054550"/>
    <lineage>
        <taxon>Bacteria</taxon>
        <taxon>Bacillati</taxon>
        <taxon>Actinomycetota</taxon>
        <taxon>Actinomycetes</taxon>
        <taxon>Micrococcales</taxon>
        <taxon>Luteimicrobium</taxon>
    </lineage>
</organism>
<dbReference type="Proteomes" id="UP001157091">
    <property type="component" value="Unassembled WGS sequence"/>
</dbReference>
<proteinExistence type="predicted"/>
<reference evidence="2" key="1">
    <citation type="journal article" date="2019" name="Int. J. Syst. Evol. Microbiol.">
        <title>The Global Catalogue of Microorganisms (GCM) 10K type strain sequencing project: providing services to taxonomists for standard genome sequencing and annotation.</title>
        <authorList>
            <consortium name="The Broad Institute Genomics Platform"/>
            <consortium name="The Broad Institute Genome Sequencing Center for Infectious Disease"/>
            <person name="Wu L."/>
            <person name="Ma J."/>
        </authorList>
    </citation>
    <scope>NUCLEOTIDE SEQUENCE [LARGE SCALE GENOMIC DNA]</scope>
    <source>
        <strain evidence="2">NBRC 106348</strain>
    </source>
</reference>
<comment type="caution">
    <text evidence="1">The sequence shown here is derived from an EMBL/GenBank/DDBJ whole genome shotgun (WGS) entry which is preliminary data.</text>
</comment>
<evidence type="ECO:0000313" key="1">
    <source>
        <dbReference type="EMBL" id="GMA22338.1"/>
    </source>
</evidence>
<keyword evidence="2" id="KW-1185">Reference proteome</keyword>
<name>A0ABQ6HWT3_9MICO</name>
<sequence length="123" mass="13210">MSARASESALLVALAGLPGSGKSAAAPARDQWRALAARTGARLRFVEVVCPDPALHRARLEGRRRDLPGFPEPTWADVVRLEGEVAPWTDPRLELDSRRPLDDLVAVVLADLAAPPHEEPPGP</sequence>
<accession>A0ABQ6HWT3</accession>
<dbReference type="RefSeq" id="WP_284291271.1">
    <property type="nucleotide sequence ID" value="NZ_BSUK01000001.1"/>
</dbReference>
<gene>
    <name evidence="1" type="ORF">GCM10025864_00970</name>
</gene>
<dbReference type="InterPro" id="IPR027417">
    <property type="entry name" value="P-loop_NTPase"/>
</dbReference>
<dbReference type="Gene3D" id="3.40.50.300">
    <property type="entry name" value="P-loop containing nucleotide triphosphate hydrolases"/>
    <property type="match status" value="1"/>
</dbReference>
<dbReference type="EMBL" id="BSUK01000001">
    <property type="protein sequence ID" value="GMA22338.1"/>
    <property type="molecule type" value="Genomic_DNA"/>
</dbReference>
<protein>
    <submittedName>
        <fullName evidence="1">Uncharacterized protein</fullName>
    </submittedName>
</protein>